<dbReference type="AlphaFoldDB" id="B6GB51"/>
<evidence type="ECO:0000313" key="2">
    <source>
        <dbReference type="Proteomes" id="UP000003560"/>
    </source>
</evidence>
<protein>
    <submittedName>
        <fullName evidence="1">Tat pathway signal sequence domain protein</fullName>
    </submittedName>
</protein>
<keyword evidence="2" id="KW-1185">Reference proteome</keyword>
<evidence type="ECO:0000313" key="1">
    <source>
        <dbReference type="EMBL" id="EEA90545.1"/>
    </source>
</evidence>
<dbReference type="HOGENOM" id="CLU_058196_1_0_11"/>
<sequence length="370" mass="37943">MCERASISLACFFAIKCFAARAKPGTEETELIAMLSISRRNFITLGAGLFATGALAGCGGGSSAEGSSSSEGGSSAASGTYKIGVLQLTEHGALDQTNEGFVAAIEKSGIDAKIDQQNAQNAQSACQTIASKLVNDGDDLIFAIATPAAQAVAGATSDIPVVGSAITDYAESGLVDSNDAPGGNVTGTSDLTPVADQIDLLHQLLPDAKTVGILFCSAESNSEVQVQLAEEALDAAGIAHERYAVSSSNEIQQMVESMVGKVDAIYAPTDNTIAAGMATVSMVANENKLPVIVGCDTMVEDGGLASYSINYYDLGYKAGEMAVKILAEDADPADMPIEYLSSDECQLIVNQATADALGVDISALEDARIV</sequence>
<dbReference type="PROSITE" id="PS51318">
    <property type="entry name" value="TAT"/>
    <property type="match status" value="1"/>
</dbReference>
<dbReference type="EMBL" id="ABXJ01000069">
    <property type="protein sequence ID" value="EEA90545.1"/>
    <property type="molecule type" value="Genomic_DNA"/>
</dbReference>
<dbReference type="Pfam" id="PF04392">
    <property type="entry name" value="ABC_sub_bind"/>
    <property type="match status" value="1"/>
</dbReference>
<reference evidence="1 2" key="1">
    <citation type="submission" date="2008-10" db="EMBL/GenBank/DDBJ databases">
        <title>Draft genome sequence of Collinsella stercoris (DSM 13279).</title>
        <authorList>
            <person name="Sudarsanam P."/>
            <person name="Ley R."/>
            <person name="Guruge J."/>
            <person name="Turnbaugh P.J."/>
            <person name="Mahowald M."/>
            <person name="Liep D."/>
            <person name="Gordon J."/>
        </authorList>
    </citation>
    <scope>NUCLEOTIDE SEQUENCE [LARGE SCALE GENOMIC DNA]</scope>
    <source>
        <strain evidence="1 2">DSM 13279</strain>
    </source>
</reference>
<comment type="caution">
    <text evidence="1">The sequence shown here is derived from an EMBL/GenBank/DDBJ whole genome shotgun (WGS) entry which is preliminary data.</text>
</comment>
<dbReference type="PANTHER" id="PTHR35271:SF1">
    <property type="entry name" value="ABC TRANSPORTER, SUBSTRATE-BINDING LIPOPROTEIN"/>
    <property type="match status" value="1"/>
</dbReference>
<dbReference type="Gene3D" id="3.40.50.2300">
    <property type="match status" value="2"/>
</dbReference>
<organism evidence="1 2">
    <name type="scientific">Collinsella stercoris DSM 13279</name>
    <dbReference type="NCBI Taxonomy" id="445975"/>
    <lineage>
        <taxon>Bacteria</taxon>
        <taxon>Bacillati</taxon>
        <taxon>Actinomycetota</taxon>
        <taxon>Coriobacteriia</taxon>
        <taxon>Coriobacteriales</taxon>
        <taxon>Coriobacteriaceae</taxon>
        <taxon>Collinsella</taxon>
    </lineage>
</organism>
<accession>B6GB51</accession>
<dbReference type="STRING" id="445975.COLSTE_01309"/>
<dbReference type="CDD" id="cd06325">
    <property type="entry name" value="PBP1_ABC_unchar_transporter"/>
    <property type="match status" value="1"/>
</dbReference>
<dbReference type="SUPFAM" id="SSF53822">
    <property type="entry name" value="Periplasmic binding protein-like I"/>
    <property type="match status" value="1"/>
</dbReference>
<dbReference type="Proteomes" id="UP000003560">
    <property type="component" value="Unassembled WGS sequence"/>
</dbReference>
<dbReference type="InterPro" id="IPR007487">
    <property type="entry name" value="ABC_transpt-TYRBP-like"/>
</dbReference>
<dbReference type="PANTHER" id="PTHR35271">
    <property type="entry name" value="ABC TRANSPORTER, SUBSTRATE-BINDING LIPOPROTEIN-RELATED"/>
    <property type="match status" value="1"/>
</dbReference>
<proteinExistence type="predicted"/>
<gene>
    <name evidence="1" type="ORF">COLSTE_01309</name>
</gene>
<dbReference type="InterPro" id="IPR028082">
    <property type="entry name" value="Peripla_BP_I"/>
</dbReference>
<dbReference type="eggNOG" id="COG2984">
    <property type="taxonomic scope" value="Bacteria"/>
</dbReference>
<dbReference type="InterPro" id="IPR006311">
    <property type="entry name" value="TAT_signal"/>
</dbReference>
<name>B6GB51_9ACTN</name>
<reference evidence="1 2" key="2">
    <citation type="submission" date="2008-10" db="EMBL/GenBank/DDBJ databases">
        <authorList>
            <person name="Fulton L."/>
            <person name="Clifton S."/>
            <person name="Fulton B."/>
            <person name="Xu J."/>
            <person name="Minx P."/>
            <person name="Pepin K.H."/>
            <person name="Johnson M."/>
            <person name="Thiruvilangam P."/>
            <person name="Bhonagiri V."/>
            <person name="Nash W.E."/>
            <person name="Mardis E.R."/>
            <person name="Wilson R.K."/>
        </authorList>
    </citation>
    <scope>NUCLEOTIDE SEQUENCE [LARGE SCALE GENOMIC DNA]</scope>
    <source>
        <strain evidence="1 2">DSM 13279</strain>
    </source>
</reference>